<accession>A0A3T0KNP0</accession>
<dbReference type="Proteomes" id="UP000283095">
    <property type="component" value="Chromosome"/>
</dbReference>
<sequence>MIRDVDILNKETIKTDLALIRSCLKLINASISYSKSHGEDFSASENEELHMLVSKIDRSLNKIKGHIQYETNN</sequence>
<dbReference type="AlphaFoldDB" id="A0A3T0KNP0"/>
<organism evidence="1 2">
    <name type="scientific">Peribacillus asahii</name>
    <dbReference type="NCBI Taxonomy" id="228899"/>
    <lineage>
        <taxon>Bacteria</taxon>
        <taxon>Bacillati</taxon>
        <taxon>Bacillota</taxon>
        <taxon>Bacilli</taxon>
        <taxon>Bacillales</taxon>
        <taxon>Bacillaceae</taxon>
        <taxon>Peribacillus</taxon>
    </lineage>
</organism>
<protein>
    <submittedName>
        <fullName evidence="1">Phosphoglycerate mutase</fullName>
    </submittedName>
</protein>
<name>A0A3T0KNP0_9BACI</name>
<evidence type="ECO:0000313" key="1">
    <source>
        <dbReference type="EMBL" id="AZV41821.1"/>
    </source>
</evidence>
<reference evidence="1 2" key="1">
    <citation type="submission" date="2018-01" db="EMBL/GenBank/DDBJ databases">
        <title>Bacillus asahii Genome sequencing and assembly.</title>
        <authorList>
            <person name="Jiang H."/>
            <person name="Feng Y."/>
            <person name="Zhao F."/>
            <person name="Lin X."/>
        </authorList>
    </citation>
    <scope>NUCLEOTIDE SEQUENCE [LARGE SCALE GENOMIC DNA]</scope>
    <source>
        <strain evidence="1 2">OM18</strain>
    </source>
</reference>
<evidence type="ECO:0000313" key="2">
    <source>
        <dbReference type="Proteomes" id="UP000283095"/>
    </source>
</evidence>
<dbReference type="RefSeq" id="WP_252283202.1">
    <property type="nucleotide sequence ID" value="NZ_CP026095.1"/>
</dbReference>
<gene>
    <name evidence="1" type="ORF">BAOM_1211</name>
</gene>
<dbReference type="EMBL" id="CP026095">
    <property type="protein sequence ID" value="AZV41821.1"/>
    <property type="molecule type" value="Genomic_DNA"/>
</dbReference>
<dbReference type="KEGG" id="pasa:BAOM_1211"/>
<proteinExistence type="predicted"/>